<comment type="caution">
    <text evidence="1">The sequence shown here is derived from an EMBL/GenBank/DDBJ whole genome shotgun (WGS) entry which is preliminary data.</text>
</comment>
<accession>A0A2X0K7H6</accession>
<name>A0A2X0K7H6_9ACTN</name>
<organism evidence="1 2">
    <name type="scientific">Streptacidiphilus pinicola</name>
    <dbReference type="NCBI Taxonomy" id="2219663"/>
    <lineage>
        <taxon>Bacteria</taxon>
        <taxon>Bacillati</taxon>
        <taxon>Actinomycetota</taxon>
        <taxon>Actinomycetes</taxon>
        <taxon>Kitasatosporales</taxon>
        <taxon>Streptomycetaceae</taxon>
        <taxon>Streptacidiphilus</taxon>
    </lineage>
</organism>
<dbReference type="EMBL" id="QKYN01000046">
    <property type="protein sequence ID" value="RAG85225.1"/>
    <property type="molecule type" value="Genomic_DNA"/>
</dbReference>
<protein>
    <submittedName>
        <fullName evidence="1">Uncharacterized protein</fullName>
    </submittedName>
</protein>
<proteinExistence type="predicted"/>
<evidence type="ECO:0000313" key="1">
    <source>
        <dbReference type="EMBL" id="RAG85225.1"/>
    </source>
</evidence>
<evidence type="ECO:0000313" key="2">
    <source>
        <dbReference type="Proteomes" id="UP000248889"/>
    </source>
</evidence>
<keyword evidence="2" id="KW-1185">Reference proteome</keyword>
<dbReference type="AlphaFoldDB" id="A0A2X0K7H6"/>
<sequence length="389" mass="38762">MLAAGLLAMGGVAGCSSDPKPSAKPAPALRLDAAQASALAVVDDYERSGAAVKTGQPKKADPAGLTAYVANAQVAARMQGGGGVGAPVGCGAASGRTVVDGALVGTPVAHGSAGGMAVPVSLYVGTRAAARLTLDTDAAGRVTDFSCATAADPDLPGGATVVGYYGGAAAAFGAADADAALGRLRQQYLDPGFASFTRPGLDGDQSTCAEDGSIPYWHAVYAPGRTGTGAQWYFWPGGSGQVIMSVAVDRSAPRVSWVYCVGQLQPQLAPAAYSDDQVQSYVGGVLDSYAYLQALKPYGADTSAIAGYFTSPAAYRDALAGTGAQPLECASKAASSMTADAVSVTGTTAVVTLTANPTAHELTPGETALGHPKVTLDLKSMKIVSVSCA</sequence>
<dbReference type="Proteomes" id="UP000248889">
    <property type="component" value="Unassembled WGS sequence"/>
</dbReference>
<reference evidence="1 2" key="1">
    <citation type="submission" date="2018-06" db="EMBL/GenBank/DDBJ databases">
        <title>Streptacidiphilus pinicola sp. nov., isolated from pine grove soil.</title>
        <authorList>
            <person name="Roh S.G."/>
            <person name="Park S."/>
            <person name="Kim M.-K."/>
            <person name="Yun B.-R."/>
            <person name="Park J."/>
            <person name="Kim M.J."/>
            <person name="Kim Y.S."/>
            <person name="Kim S.B."/>
        </authorList>
    </citation>
    <scope>NUCLEOTIDE SEQUENCE [LARGE SCALE GENOMIC DNA]</scope>
    <source>
        <strain evidence="1 2">MMS16-CNU450</strain>
    </source>
</reference>
<gene>
    <name evidence="1" type="ORF">DN069_12715</name>
</gene>